<dbReference type="InterPro" id="IPR050832">
    <property type="entry name" value="Bact_Acetyltransf"/>
</dbReference>
<dbReference type="SUPFAM" id="SSF55729">
    <property type="entry name" value="Acyl-CoA N-acyltransferases (Nat)"/>
    <property type="match status" value="1"/>
</dbReference>
<keyword evidence="5" id="KW-1185">Reference proteome</keyword>
<dbReference type="HOGENOM" id="CLU_091696_0_0_6"/>
<reference evidence="4 5" key="1">
    <citation type="submission" date="2006-02" db="EMBL/GenBank/DDBJ databases">
        <authorList>
            <person name="Moran M.A."/>
            <person name="Kjelleberg S."/>
            <person name="Egan S."/>
            <person name="Saunders N."/>
            <person name="Thomas T."/>
            <person name="Ferriera S."/>
            <person name="Johnson J."/>
            <person name="Kravitz S."/>
            <person name="Halpern A."/>
            <person name="Remington K."/>
            <person name="Beeson K."/>
            <person name="Tran B."/>
            <person name="Rogers Y.-H."/>
            <person name="Friedman R."/>
            <person name="Venter J.C."/>
        </authorList>
    </citation>
    <scope>NUCLEOTIDE SEQUENCE [LARGE SCALE GENOMIC DNA]</scope>
    <source>
        <strain evidence="4 5">D2</strain>
    </source>
</reference>
<evidence type="ECO:0000256" key="1">
    <source>
        <dbReference type="ARBA" id="ARBA00022679"/>
    </source>
</evidence>
<sequence>MKLPHSNTDSMVSILEQNLTNLHSFWSTMPFTQQGTWFRHNQWPHKLWQAGFDSPLSSNLTTIADHVLVSTHPINSQLLPAQFTQSHLITMSLGLNDNTAAELCSKVTPETDFIQWANACGKAFGYQIDADVIEQLAQHSNNWILSLKVDEKIAVTAILHQTNSGFGEQTTFGLHQMGALTEFRGQGLAKKMMQHLIAFAKQQGASLLTLQASQAGLPLYEKLGFKAQVPLYSYRVL</sequence>
<keyword evidence="2" id="KW-0012">Acyltransferase</keyword>
<name>A4CA02_9GAMM</name>
<protein>
    <submittedName>
        <fullName evidence="4">Protein containing acetyltransferase (GNAT family) domain</fullName>
    </submittedName>
</protein>
<dbReference type="Proteomes" id="UP000006201">
    <property type="component" value="Unassembled WGS sequence"/>
</dbReference>
<comment type="caution">
    <text evidence="4">The sequence shown here is derived from an EMBL/GenBank/DDBJ whole genome shotgun (WGS) entry which is preliminary data.</text>
</comment>
<dbReference type="STRING" id="87626.PTD2_20382"/>
<dbReference type="RefSeq" id="WP_009840042.1">
    <property type="nucleotide sequence ID" value="NZ_CH959301.1"/>
</dbReference>
<dbReference type="GO" id="GO:0016747">
    <property type="term" value="F:acyltransferase activity, transferring groups other than amino-acyl groups"/>
    <property type="evidence" value="ECO:0007669"/>
    <property type="project" value="InterPro"/>
</dbReference>
<dbReference type="EMBL" id="AAOH01000004">
    <property type="protein sequence ID" value="EAR28210.1"/>
    <property type="molecule type" value="Genomic_DNA"/>
</dbReference>
<dbReference type="OrthoDB" id="3216107at2"/>
<evidence type="ECO:0000313" key="4">
    <source>
        <dbReference type="EMBL" id="EAR28210.1"/>
    </source>
</evidence>
<proteinExistence type="predicted"/>
<dbReference type="InterPro" id="IPR000182">
    <property type="entry name" value="GNAT_dom"/>
</dbReference>
<dbReference type="Pfam" id="PF00583">
    <property type="entry name" value="Acetyltransf_1"/>
    <property type="match status" value="1"/>
</dbReference>
<dbReference type="Gene3D" id="3.40.630.30">
    <property type="match status" value="1"/>
</dbReference>
<dbReference type="PANTHER" id="PTHR43877">
    <property type="entry name" value="AMINOALKYLPHOSPHONATE N-ACETYLTRANSFERASE-RELATED-RELATED"/>
    <property type="match status" value="1"/>
</dbReference>
<dbReference type="InterPro" id="IPR016181">
    <property type="entry name" value="Acyl_CoA_acyltransferase"/>
</dbReference>
<dbReference type="PROSITE" id="PS51186">
    <property type="entry name" value="GNAT"/>
    <property type="match status" value="1"/>
</dbReference>
<gene>
    <name evidence="4" type="ORF">PTD2_20382</name>
</gene>
<dbReference type="eggNOG" id="COG0456">
    <property type="taxonomic scope" value="Bacteria"/>
</dbReference>
<keyword evidence="1 4" id="KW-0808">Transferase</keyword>
<dbReference type="CDD" id="cd04301">
    <property type="entry name" value="NAT_SF"/>
    <property type="match status" value="1"/>
</dbReference>
<organism evidence="4 5">
    <name type="scientific">Pseudoalteromonas tunicata D2</name>
    <dbReference type="NCBI Taxonomy" id="87626"/>
    <lineage>
        <taxon>Bacteria</taxon>
        <taxon>Pseudomonadati</taxon>
        <taxon>Pseudomonadota</taxon>
        <taxon>Gammaproteobacteria</taxon>
        <taxon>Alteromonadales</taxon>
        <taxon>Pseudoalteromonadaceae</taxon>
        <taxon>Pseudoalteromonas</taxon>
    </lineage>
</organism>
<dbReference type="AlphaFoldDB" id="A4CA02"/>
<evidence type="ECO:0000259" key="3">
    <source>
        <dbReference type="PROSITE" id="PS51186"/>
    </source>
</evidence>
<feature type="domain" description="N-acetyltransferase" evidence="3">
    <location>
        <begin position="102"/>
        <end position="237"/>
    </location>
</feature>
<accession>A4CA02</accession>
<evidence type="ECO:0000256" key="2">
    <source>
        <dbReference type="ARBA" id="ARBA00023315"/>
    </source>
</evidence>
<evidence type="ECO:0000313" key="5">
    <source>
        <dbReference type="Proteomes" id="UP000006201"/>
    </source>
</evidence>